<evidence type="ECO:0000313" key="2">
    <source>
        <dbReference type="EMBL" id="GAF86938.1"/>
    </source>
</evidence>
<gene>
    <name evidence="2" type="ORF">S01H1_23673</name>
</gene>
<comment type="caution">
    <text evidence="2">The sequence shown here is derived from an EMBL/GenBank/DDBJ whole genome shotgun (WGS) entry which is preliminary data.</text>
</comment>
<dbReference type="Pfam" id="PF05226">
    <property type="entry name" value="CHASE2"/>
    <property type="match status" value="1"/>
</dbReference>
<sequence length="126" mass="14281">TRIRGPLAGLSARNPIPRDSLKVVLVDIDDESWRLVPYKWPYPRDDVWARVVRNLTDAGARVIVFDVEFDSPDFKSDYLEKLNRAGSNIPFRHGDEVFAEAISYAQSKGTKIVLASKKVNEPTRLP</sequence>
<dbReference type="InterPro" id="IPR007890">
    <property type="entry name" value="CHASE2"/>
</dbReference>
<accession>X0T0F8</accession>
<proteinExistence type="predicted"/>
<organism evidence="2">
    <name type="scientific">marine sediment metagenome</name>
    <dbReference type="NCBI Taxonomy" id="412755"/>
    <lineage>
        <taxon>unclassified sequences</taxon>
        <taxon>metagenomes</taxon>
        <taxon>ecological metagenomes</taxon>
    </lineage>
</organism>
<name>X0T0F8_9ZZZZ</name>
<feature type="non-terminal residue" evidence="2">
    <location>
        <position position="126"/>
    </location>
</feature>
<dbReference type="AlphaFoldDB" id="X0T0F8"/>
<feature type="domain" description="CHASE2" evidence="1">
    <location>
        <begin position="15"/>
        <end position="105"/>
    </location>
</feature>
<protein>
    <recommendedName>
        <fullName evidence="1">CHASE2 domain-containing protein</fullName>
    </recommendedName>
</protein>
<evidence type="ECO:0000259" key="1">
    <source>
        <dbReference type="Pfam" id="PF05226"/>
    </source>
</evidence>
<feature type="non-terminal residue" evidence="2">
    <location>
        <position position="1"/>
    </location>
</feature>
<dbReference type="EMBL" id="BARS01013755">
    <property type="protein sequence ID" value="GAF86938.1"/>
    <property type="molecule type" value="Genomic_DNA"/>
</dbReference>
<reference evidence="2" key="1">
    <citation type="journal article" date="2014" name="Front. Microbiol.">
        <title>High frequency of phylogenetically diverse reductive dehalogenase-homologous genes in deep subseafloor sedimentary metagenomes.</title>
        <authorList>
            <person name="Kawai M."/>
            <person name="Futagami T."/>
            <person name="Toyoda A."/>
            <person name="Takaki Y."/>
            <person name="Nishi S."/>
            <person name="Hori S."/>
            <person name="Arai W."/>
            <person name="Tsubouchi T."/>
            <person name="Morono Y."/>
            <person name="Uchiyama I."/>
            <person name="Ito T."/>
            <person name="Fujiyama A."/>
            <person name="Inagaki F."/>
            <person name="Takami H."/>
        </authorList>
    </citation>
    <scope>NUCLEOTIDE SEQUENCE</scope>
    <source>
        <strain evidence="2">Expedition CK06-06</strain>
    </source>
</reference>